<dbReference type="InterPro" id="IPR029058">
    <property type="entry name" value="AB_hydrolase_fold"/>
</dbReference>
<dbReference type="EMBL" id="CP020563">
    <property type="protein sequence ID" value="ARF75957.1"/>
    <property type="molecule type" value="Genomic_DNA"/>
</dbReference>
<proteinExistence type="predicted"/>
<reference evidence="2 3" key="1">
    <citation type="submission" date="2017-04" db="EMBL/GenBank/DDBJ databases">
        <title>The complete genome sequence of Streptomyces albolongus YIM 101047, the producer of novel bafilomycins and novel odoriferous sesquiterpenoids.</title>
        <authorList>
            <person name="Yin M."/>
            <person name="Jiang Y."/>
        </authorList>
    </citation>
    <scope>NUCLEOTIDE SEQUENCE [LARGE SCALE GENOMIC DNA]</scope>
    <source>
        <strain evidence="2 3">YIM 101047</strain>
    </source>
</reference>
<evidence type="ECO:0000313" key="2">
    <source>
        <dbReference type="EMBL" id="ARF75957.1"/>
    </source>
</evidence>
<dbReference type="PANTHER" id="PTHR45763">
    <property type="entry name" value="HYDROLASE, ALPHA/BETA FOLD FAMILY PROTEIN, EXPRESSED-RELATED"/>
    <property type="match status" value="1"/>
</dbReference>
<protein>
    <submittedName>
        <fullName evidence="2">Alpha/beta hydrolase</fullName>
    </submittedName>
</protein>
<dbReference type="PRINTS" id="PR00111">
    <property type="entry name" value="ABHYDROLASE"/>
</dbReference>
<dbReference type="InterPro" id="IPR000073">
    <property type="entry name" value="AB_hydrolase_1"/>
</dbReference>
<name>A0ABC8C100_9ACTN</name>
<dbReference type="Proteomes" id="UP000192251">
    <property type="component" value="Chromosome"/>
</dbReference>
<keyword evidence="3" id="KW-1185">Reference proteome</keyword>
<gene>
    <name evidence="2" type="ORF">B7C62_29595</name>
</gene>
<sequence>MAKDGGGRVGGGVKVRENDLRLSDGRGLHVYDTGDDDNRGDGLVVFWHHGTPNTGSPPGPLFPAAEELGIRWVSYDRPGYGGSSPLPGRDVASAADDVRAVADALAIDRFAVLGHSGGGPHALACGALLPDRVLGVATVATPAPYGAGGLDWFAGMGRSPAASLRAATEGRAAKEAYEAGAGYDPEMFTEADLDALAGEWSWFDEVVGPALEGGPDGMITDDLAYVAPWGFDPARITAPLLLLHGGQDRIVPAAHSGWLARHCPTAELRVRPADGHISVLGAGAEALGWLAARRD</sequence>
<accession>A0ABC8C100</accession>
<keyword evidence="2" id="KW-0378">Hydrolase</keyword>
<dbReference type="KEGG" id="kab:B7C62_29595"/>
<evidence type="ECO:0000313" key="3">
    <source>
        <dbReference type="Proteomes" id="UP000192251"/>
    </source>
</evidence>
<dbReference type="AlphaFoldDB" id="A0ABC8C100"/>
<evidence type="ECO:0000259" key="1">
    <source>
        <dbReference type="Pfam" id="PF00561"/>
    </source>
</evidence>
<dbReference type="Gene3D" id="3.40.50.1820">
    <property type="entry name" value="alpha/beta hydrolase"/>
    <property type="match status" value="1"/>
</dbReference>
<dbReference type="Pfam" id="PF00561">
    <property type="entry name" value="Abhydrolase_1"/>
    <property type="match status" value="1"/>
</dbReference>
<dbReference type="SUPFAM" id="SSF53474">
    <property type="entry name" value="alpha/beta-Hydrolases"/>
    <property type="match status" value="1"/>
</dbReference>
<organism evidence="2 3">
    <name type="scientific">Kitasatospora albolonga</name>
    <dbReference type="NCBI Taxonomy" id="68173"/>
    <lineage>
        <taxon>Bacteria</taxon>
        <taxon>Bacillati</taxon>
        <taxon>Actinomycetota</taxon>
        <taxon>Actinomycetes</taxon>
        <taxon>Kitasatosporales</taxon>
        <taxon>Streptomycetaceae</taxon>
        <taxon>Kitasatospora</taxon>
    </lineage>
</organism>
<feature type="domain" description="AB hydrolase-1" evidence="1">
    <location>
        <begin position="45"/>
        <end position="279"/>
    </location>
</feature>
<dbReference type="PANTHER" id="PTHR45763:SF46">
    <property type="entry name" value="AB HYDROLASE-1 DOMAIN-CONTAINING PROTEIN"/>
    <property type="match status" value="1"/>
</dbReference>
<dbReference type="GO" id="GO:0016787">
    <property type="term" value="F:hydrolase activity"/>
    <property type="evidence" value="ECO:0007669"/>
    <property type="project" value="UniProtKB-KW"/>
</dbReference>